<dbReference type="InterPro" id="IPR036518">
    <property type="entry name" value="CobE/GbiG_C_sf"/>
</dbReference>
<dbReference type="Pfam" id="PF01890">
    <property type="entry name" value="CbiG_C"/>
    <property type="match status" value="1"/>
</dbReference>
<dbReference type="SUPFAM" id="SSF159664">
    <property type="entry name" value="CobE/GbiG C-terminal domain-like"/>
    <property type="match status" value="1"/>
</dbReference>
<dbReference type="PANTHER" id="PTHR37477">
    <property type="entry name" value="COBALT-PRECORRIN-5A HYDROLASE"/>
    <property type="match status" value="1"/>
</dbReference>
<evidence type="ECO:0000259" key="1">
    <source>
        <dbReference type="Pfam" id="PF01890"/>
    </source>
</evidence>
<dbReference type="PANTHER" id="PTHR37477:SF1">
    <property type="entry name" value="COBALT-PRECORRIN-5A HYDROLASE"/>
    <property type="match status" value="1"/>
</dbReference>
<dbReference type="EMBL" id="SHKY01000001">
    <property type="protein sequence ID" value="RZU48597.1"/>
    <property type="molecule type" value="Genomic_DNA"/>
</dbReference>
<comment type="caution">
    <text evidence="2">The sequence shown here is derived from an EMBL/GenBank/DDBJ whole genome shotgun (WGS) entry which is preliminary data.</text>
</comment>
<organism evidence="2 3">
    <name type="scientific">Krasilnikovia cinnamomea</name>
    <dbReference type="NCBI Taxonomy" id="349313"/>
    <lineage>
        <taxon>Bacteria</taxon>
        <taxon>Bacillati</taxon>
        <taxon>Actinomycetota</taxon>
        <taxon>Actinomycetes</taxon>
        <taxon>Micromonosporales</taxon>
        <taxon>Micromonosporaceae</taxon>
        <taxon>Krasilnikovia</taxon>
    </lineage>
</organism>
<protein>
    <submittedName>
        <fullName evidence="2">Cobalamin synthesis G-like protein</fullName>
    </submittedName>
</protein>
<dbReference type="AlphaFoldDB" id="A0A4Q7ZD38"/>
<dbReference type="RefSeq" id="WP_165449359.1">
    <property type="nucleotide sequence ID" value="NZ_SHKY01000001.1"/>
</dbReference>
<dbReference type="InterPro" id="IPR002750">
    <property type="entry name" value="CobE/GbiG_C"/>
</dbReference>
<sequence length="179" mass="17808">MTARGRDAATPFTEDSGVVGAGDDVRCGEPVAVHGGRVAVGVGARSDLLEAELDWAIRAALTAAGLSPGDVGVVATLDRRAGATLRAVADRHEWAVRSYRADQLAVVPVPHPSARVAAAAGTPSVAEAAALLAAGPGARLILPKSVWSGLTVAVADRAVTTALPRTASAQPGGEAGQPG</sequence>
<dbReference type="GO" id="GO:0009236">
    <property type="term" value="P:cobalamin biosynthetic process"/>
    <property type="evidence" value="ECO:0007669"/>
    <property type="project" value="InterPro"/>
</dbReference>
<accession>A0A4Q7ZD38</accession>
<feature type="domain" description="CobE/GbiG C-terminal" evidence="1">
    <location>
        <begin position="39"/>
        <end position="155"/>
    </location>
</feature>
<dbReference type="Gene3D" id="3.30.420.180">
    <property type="entry name" value="CobE/GbiG C-terminal domain"/>
    <property type="match status" value="1"/>
</dbReference>
<gene>
    <name evidence="2" type="ORF">EV385_0314</name>
</gene>
<dbReference type="InterPro" id="IPR052553">
    <property type="entry name" value="CbiG_hydrolase"/>
</dbReference>
<evidence type="ECO:0000313" key="3">
    <source>
        <dbReference type="Proteomes" id="UP000292564"/>
    </source>
</evidence>
<name>A0A4Q7ZD38_9ACTN</name>
<proteinExistence type="predicted"/>
<evidence type="ECO:0000313" key="2">
    <source>
        <dbReference type="EMBL" id="RZU48597.1"/>
    </source>
</evidence>
<keyword evidence="3" id="KW-1185">Reference proteome</keyword>
<dbReference type="Proteomes" id="UP000292564">
    <property type="component" value="Unassembled WGS sequence"/>
</dbReference>
<reference evidence="2 3" key="1">
    <citation type="submission" date="2019-02" db="EMBL/GenBank/DDBJ databases">
        <title>Sequencing the genomes of 1000 actinobacteria strains.</title>
        <authorList>
            <person name="Klenk H.-P."/>
        </authorList>
    </citation>
    <scope>NUCLEOTIDE SEQUENCE [LARGE SCALE GENOMIC DNA]</scope>
    <source>
        <strain evidence="2 3">DSM 45162</strain>
    </source>
</reference>